<protein>
    <recommendedName>
        <fullName evidence="4">Extracellular membrane protein CFEM domain-containing protein</fullName>
    </recommendedName>
</protein>
<accession>A0A9P6QAQ7</accession>
<feature type="chain" id="PRO_5040118134" description="Extracellular membrane protein CFEM domain-containing protein" evidence="1">
    <location>
        <begin position="22"/>
        <end position="112"/>
    </location>
</feature>
<evidence type="ECO:0000256" key="1">
    <source>
        <dbReference type="SAM" id="SignalP"/>
    </source>
</evidence>
<gene>
    <name evidence="2" type="ORF">BG011_007238</name>
</gene>
<proteinExistence type="predicted"/>
<name>A0A9P6QAQ7_9FUNG</name>
<dbReference type="OrthoDB" id="2433598at2759"/>
<evidence type="ECO:0000313" key="2">
    <source>
        <dbReference type="EMBL" id="KAG0264204.1"/>
    </source>
</evidence>
<keyword evidence="3" id="KW-1185">Reference proteome</keyword>
<organism evidence="2 3">
    <name type="scientific">Mortierella polycephala</name>
    <dbReference type="NCBI Taxonomy" id="41804"/>
    <lineage>
        <taxon>Eukaryota</taxon>
        <taxon>Fungi</taxon>
        <taxon>Fungi incertae sedis</taxon>
        <taxon>Mucoromycota</taxon>
        <taxon>Mortierellomycotina</taxon>
        <taxon>Mortierellomycetes</taxon>
        <taxon>Mortierellales</taxon>
        <taxon>Mortierellaceae</taxon>
        <taxon>Mortierella</taxon>
    </lineage>
</organism>
<keyword evidence="1" id="KW-0732">Signal</keyword>
<comment type="caution">
    <text evidence="2">The sequence shown here is derived from an EMBL/GenBank/DDBJ whole genome shotgun (WGS) entry which is preliminary data.</text>
</comment>
<dbReference type="AlphaFoldDB" id="A0A9P6QAQ7"/>
<evidence type="ECO:0008006" key="4">
    <source>
        <dbReference type="Google" id="ProtNLM"/>
    </source>
</evidence>
<evidence type="ECO:0000313" key="3">
    <source>
        <dbReference type="Proteomes" id="UP000726737"/>
    </source>
</evidence>
<reference evidence="2" key="1">
    <citation type="journal article" date="2020" name="Fungal Divers.">
        <title>Resolving the Mortierellaceae phylogeny through synthesis of multi-gene phylogenetics and phylogenomics.</title>
        <authorList>
            <person name="Vandepol N."/>
            <person name="Liber J."/>
            <person name="Desiro A."/>
            <person name="Na H."/>
            <person name="Kennedy M."/>
            <person name="Barry K."/>
            <person name="Grigoriev I.V."/>
            <person name="Miller A.N."/>
            <person name="O'Donnell K."/>
            <person name="Stajich J.E."/>
            <person name="Bonito G."/>
        </authorList>
    </citation>
    <scope>NUCLEOTIDE SEQUENCE</scope>
    <source>
        <strain evidence="2">KOD948</strain>
    </source>
</reference>
<dbReference type="EMBL" id="JAAAJA010000055">
    <property type="protein sequence ID" value="KAG0264204.1"/>
    <property type="molecule type" value="Genomic_DNA"/>
</dbReference>
<feature type="signal peptide" evidence="1">
    <location>
        <begin position="1"/>
        <end position="21"/>
    </location>
</feature>
<dbReference type="Proteomes" id="UP000726737">
    <property type="component" value="Unassembled WGS sequence"/>
</dbReference>
<sequence length="112" mass="11325">MKFILSTATLVATILVSLVSAQSDPAACTLCLQEALQTLPACGNVEATPGSVSQDYANCLCSSLNGAWMDSCKGDAQCGSTLAPFQSLYASNIQLAGLNCAGGQASFTPPSA</sequence>